<protein>
    <submittedName>
        <fullName evidence="1">CLUMA_CG014521, isoform A</fullName>
    </submittedName>
</protein>
<evidence type="ECO:0000313" key="1">
    <source>
        <dbReference type="EMBL" id="CRL01438.1"/>
    </source>
</evidence>
<name>A0A1J1IQR8_9DIPT</name>
<dbReference type="EMBL" id="CVRI01000055">
    <property type="protein sequence ID" value="CRL01438.1"/>
    <property type="molecule type" value="Genomic_DNA"/>
</dbReference>
<evidence type="ECO:0000313" key="2">
    <source>
        <dbReference type="Proteomes" id="UP000183832"/>
    </source>
</evidence>
<sequence length="70" mass="8066">MRCATSAHKAIDKLLQHESFGLCLKQRDEREEHAMTNVQQSTFPDEIELFFSLSISTTIKGKKKKKSIQQ</sequence>
<reference evidence="1 2" key="1">
    <citation type="submission" date="2015-04" db="EMBL/GenBank/DDBJ databases">
        <authorList>
            <person name="Syromyatnikov M.Y."/>
            <person name="Popov V.N."/>
        </authorList>
    </citation>
    <scope>NUCLEOTIDE SEQUENCE [LARGE SCALE GENOMIC DNA]</scope>
</reference>
<gene>
    <name evidence="1" type="ORF">CLUMA_CG014521</name>
</gene>
<proteinExistence type="predicted"/>
<dbReference type="AlphaFoldDB" id="A0A1J1IQR8"/>
<organism evidence="1 2">
    <name type="scientific">Clunio marinus</name>
    <dbReference type="NCBI Taxonomy" id="568069"/>
    <lineage>
        <taxon>Eukaryota</taxon>
        <taxon>Metazoa</taxon>
        <taxon>Ecdysozoa</taxon>
        <taxon>Arthropoda</taxon>
        <taxon>Hexapoda</taxon>
        <taxon>Insecta</taxon>
        <taxon>Pterygota</taxon>
        <taxon>Neoptera</taxon>
        <taxon>Endopterygota</taxon>
        <taxon>Diptera</taxon>
        <taxon>Nematocera</taxon>
        <taxon>Chironomoidea</taxon>
        <taxon>Chironomidae</taxon>
        <taxon>Clunio</taxon>
    </lineage>
</organism>
<dbReference type="Proteomes" id="UP000183832">
    <property type="component" value="Unassembled WGS sequence"/>
</dbReference>
<keyword evidence="2" id="KW-1185">Reference proteome</keyword>
<accession>A0A1J1IQR8</accession>